<accession>A0A2K0W3G6</accession>
<comment type="caution">
    <text evidence="1">The sequence shown here is derived from an EMBL/GenBank/DDBJ whole genome shotgun (WGS) entry which is preliminary data.</text>
</comment>
<organism evidence="1 2">
    <name type="scientific">Gibberella nygamai</name>
    <name type="common">Bean root rot disease fungus</name>
    <name type="synonym">Fusarium nygamai</name>
    <dbReference type="NCBI Taxonomy" id="42673"/>
    <lineage>
        <taxon>Eukaryota</taxon>
        <taxon>Fungi</taxon>
        <taxon>Dikarya</taxon>
        <taxon>Ascomycota</taxon>
        <taxon>Pezizomycotina</taxon>
        <taxon>Sordariomycetes</taxon>
        <taxon>Hypocreomycetidae</taxon>
        <taxon>Hypocreales</taxon>
        <taxon>Nectriaceae</taxon>
        <taxon>Fusarium</taxon>
        <taxon>Fusarium fujikuroi species complex</taxon>
    </lineage>
</organism>
<sequence length="72" mass="7841">MEPGLKRHIGQQIINGHNGLLEKSPESTLTVDKLLEIDNKPPAPDPSEINVTTIAFCCACMCKAYHLTPPIS</sequence>
<dbReference type="OrthoDB" id="10455380at2759"/>
<proteinExistence type="predicted"/>
<dbReference type="Proteomes" id="UP000236664">
    <property type="component" value="Unassembled WGS sequence"/>
</dbReference>
<reference evidence="1 2" key="1">
    <citation type="submission" date="2017-06" db="EMBL/GenBank/DDBJ databases">
        <title>Genome of Fusarium nygamai isolate CS10214.</title>
        <authorList>
            <person name="Gardiner D.M."/>
            <person name="Obanor F."/>
            <person name="Kazan K."/>
        </authorList>
    </citation>
    <scope>NUCLEOTIDE SEQUENCE [LARGE SCALE GENOMIC DNA]</scope>
    <source>
        <strain evidence="1 2">CS10214</strain>
    </source>
</reference>
<gene>
    <name evidence="1" type="ORF">FNYG_09828</name>
</gene>
<protein>
    <submittedName>
        <fullName evidence="1">Uncharacterized protein</fullName>
    </submittedName>
</protein>
<evidence type="ECO:0000313" key="1">
    <source>
        <dbReference type="EMBL" id="PNP76812.1"/>
    </source>
</evidence>
<dbReference type="EMBL" id="MTQA01000136">
    <property type="protein sequence ID" value="PNP76812.1"/>
    <property type="molecule type" value="Genomic_DNA"/>
</dbReference>
<dbReference type="AlphaFoldDB" id="A0A2K0W3G6"/>
<name>A0A2K0W3G6_GIBNY</name>
<evidence type="ECO:0000313" key="2">
    <source>
        <dbReference type="Proteomes" id="UP000236664"/>
    </source>
</evidence>
<keyword evidence="2" id="KW-1185">Reference proteome</keyword>